<dbReference type="AlphaFoldDB" id="A0A1H2V2M0"/>
<dbReference type="Proteomes" id="UP000199592">
    <property type="component" value="Unassembled WGS sequence"/>
</dbReference>
<dbReference type="RefSeq" id="WP_090292139.1">
    <property type="nucleotide sequence ID" value="NZ_FNKI01000001.1"/>
</dbReference>
<gene>
    <name evidence="1" type="ORF">SAMN04487892_1883</name>
</gene>
<evidence type="ECO:0000313" key="1">
    <source>
        <dbReference type="EMBL" id="SDW62592.1"/>
    </source>
</evidence>
<dbReference type="STRING" id="1073328.SAMN05216294_0408"/>
<evidence type="ECO:0000313" key="2">
    <source>
        <dbReference type="Proteomes" id="UP000199592"/>
    </source>
</evidence>
<dbReference type="EMBL" id="FNMY01000002">
    <property type="protein sequence ID" value="SDW62592.1"/>
    <property type="molecule type" value="Genomic_DNA"/>
</dbReference>
<accession>A0A1H2V2M0</accession>
<dbReference type="OrthoDB" id="953239at2"/>
<name>A0A1H2V2M0_9FLAO</name>
<evidence type="ECO:0008006" key="3">
    <source>
        <dbReference type="Google" id="ProtNLM"/>
    </source>
</evidence>
<keyword evidence="2" id="KW-1185">Reference proteome</keyword>
<organism evidence="1 2">
    <name type="scientific">Flagellimonas zhangzhouensis</name>
    <dbReference type="NCBI Taxonomy" id="1073328"/>
    <lineage>
        <taxon>Bacteria</taxon>
        <taxon>Pseudomonadati</taxon>
        <taxon>Bacteroidota</taxon>
        <taxon>Flavobacteriia</taxon>
        <taxon>Flavobacteriales</taxon>
        <taxon>Flavobacteriaceae</taxon>
        <taxon>Flagellimonas</taxon>
    </lineage>
</organism>
<sequence length="132" mass="15302">MKKDIEIPVAKDVHIAVIREWNEEFLSKDWNAYLINNRADTIEMAIVVSKGFDGDIKTSTMRHGIGTIEPKSYRKVELLQEDVLALNNEFFVTFFAENKLFEKRFLFPKHSITEENLSNIPIIDKEGILSKD</sequence>
<protein>
    <recommendedName>
        <fullName evidence="3">Phenylalanyl-tRNA synthetase subunit alpha</fullName>
    </recommendedName>
</protein>
<proteinExistence type="predicted"/>
<reference evidence="2" key="1">
    <citation type="submission" date="2016-10" db="EMBL/GenBank/DDBJ databases">
        <authorList>
            <person name="Varghese N."/>
            <person name="Submissions S."/>
        </authorList>
    </citation>
    <scope>NUCLEOTIDE SEQUENCE [LARGE SCALE GENOMIC DNA]</scope>
    <source>
        <strain evidence="2">DSM 25030</strain>
    </source>
</reference>